<name>A0ABS9P4H1_9RHOB</name>
<proteinExistence type="predicted"/>
<dbReference type="EMBL" id="JAKOEM010000033">
    <property type="protein sequence ID" value="MCG6560665.1"/>
    <property type="molecule type" value="Genomic_DNA"/>
</dbReference>
<comment type="caution">
    <text evidence="2">The sequence shown here is derived from an EMBL/GenBank/DDBJ whole genome shotgun (WGS) entry which is preliminary data.</text>
</comment>
<evidence type="ECO:0000313" key="3">
    <source>
        <dbReference type="Proteomes" id="UP001165279"/>
    </source>
</evidence>
<feature type="region of interest" description="Disordered" evidence="1">
    <location>
        <begin position="45"/>
        <end position="97"/>
    </location>
</feature>
<sequence length="97" mass="11203">MSSIVFYISHRFHESLADLKPADVYHNRGAKILKMREEIMKKAFRKRRLQHQTAADKTRTGTDPEPPLQNSFNSPENYDDWHKRSASPGSQEMGASE</sequence>
<evidence type="ECO:0000313" key="2">
    <source>
        <dbReference type="EMBL" id="MCG6560665.1"/>
    </source>
</evidence>
<protein>
    <recommendedName>
        <fullName evidence="4">Transposase</fullName>
    </recommendedName>
</protein>
<dbReference type="RefSeq" id="WP_238906313.1">
    <property type="nucleotide sequence ID" value="NZ_JAKOEM010000033.1"/>
</dbReference>
<organism evidence="2 3">
    <name type="scientific">Ruegeria alba</name>
    <dbReference type="NCBI Taxonomy" id="2916756"/>
    <lineage>
        <taxon>Bacteria</taxon>
        <taxon>Pseudomonadati</taxon>
        <taxon>Pseudomonadota</taxon>
        <taxon>Alphaproteobacteria</taxon>
        <taxon>Rhodobacterales</taxon>
        <taxon>Roseobacteraceae</taxon>
        <taxon>Ruegeria</taxon>
    </lineage>
</organism>
<gene>
    <name evidence="2" type="ORF">MB818_20860</name>
</gene>
<dbReference type="Proteomes" id="UP001165279">
    <property type="component" value="Unassembled WGS sequence"/>
</dbReference>
<accession>A0ABS9P4H1</accession>
<keyword evidence="3" id="KW-1185">Reference proteome</keyword>
<evidence type="ECO:0008006" key="4">
    <source>
        <dbReference type="Google" id="ProtNLM"/>
    </source>
</evidence>
<reference evidence="2" key="1">
    <citation type="submission" date="2022-02" db="EMBL/GenBank/DDBJ databases">
        <title>The genome sequence of Ruegeria sp. 1NDH52C.</title>
        <authorList>
            <person name="Du J."/>
        </authorList>
    </citation>
    <scope>NUCLEOTIDE SEQUENCE</scope>
    <source>
        <strain evidence="2">1NDH52C</strain>
    </source>
</reference>
<evidence type="ECO:0000256" key="1">
    <source>
        <dbReference type="SAM" id="MobiDB-lite"/>
    </source>
</evidence>